<evidence type="ECO:0000313" key="2">
    <source>
        <dbReference type="Proteomes" id="UP000270291"/>
    </source>
</evidence>
<gene>
    <name evidence="1" type="ORF">EI293_02255</name>
</gene>
<dbReference type="AlphaFoldDB" id="A0A3R9NFL0"/>
<organism evidence="1 2">
    <name type="scientific">Hymenobacter perfusus</name>
    <dbReference type="NCBI Taxonomy" id="1236770"/>
    <lineage>
        <taxon>Bacteria</taxon>
        <taxon>Pseudomonadati</taxon>
        <taxon>Bacteroidota</taxon>
        <taxon>Cytophagia</taxon>
        <taxon>Cytophagales</taxon>
        <taxon>Hymenobacteraceae</taxon>
        <taxon>Hymenobacter</taxon>
    </lineage>
</organism>
<dbReference type="EMBL" id="RWIU01000001">
    <property type="protein sequence ID" value="RSK46018.1"/>
    <property type="molecule type" value="Genomic_DNA"/>
</dbReference>
<name>A0A3R9NFL0_9BACT</name>
<protein>
    <submittedName>
        <fullName evidence="1">Uncharacterized protein</fullName>
    </submittedName>
</protein>
<proteinExistence type="predicted"/>
<evidence type="ECO:0000313" key="1">
    <source>
        <dbReference type="EMBL" id="RSK46018.1"/>
    </source>
</evidence>
<accession>A0A3R9NFL0</accession>
<dbReference type="Proteomes" id="UP000270291">
    <property type="component" value="Unassembled WGS sequence"/>
</dbReference>
<reference evidence="1 2" key="1">
    <citation type="submission" date="2018-12" db="EMBL/GenBank/DDBJ databases">
        <authorList>
            <person name="Feng G."/>
            <person name="Zhu H."/>
        </authorList>
    </citation>
    <scope>NUCLEOTIDE SEQUENCE [LARGE SCALE GENOMIC DNA]</scope>
    <source>
        <strain evidence="1 2">LMG 26000</strain>
    </source>
</reference>
<keyword evidence="2" id="KW-1185">Reference proteome</keyword>
<sequence>MSIFSNSSLSVGLISSPLNLSTLAVPVGPPPVPLPTRQRLTEQQAAARCRSHARSAPYYSGKRW</sequence>
<comment type="caution">
    <text evidence="1">The sequence shown here is derived from an EMBL/GenBank/DDBJ whole genome shotgun (WGS) entry which is preliminary data.</text>
</comment>
<dbReference type="RefSeq" id="WP_125435320.1">
    <property type="nucleotide sequence ID" value="NZ_RWIU01000001.1"/>
</dbReference>